<gene>
    <name evidence="2" type="ORF">AAGV28_03975</name>
</gene>
<dbReference type="EMBL" id="JBCFQL010000003">
    <property type="protein sequence ID" value="MFA9190519.1"/>
    <property type="molecule type" value="Genomic_DNA"/>
</dbReference>
<keyword evidence="1" id="KW-0472">Membrane</keyword>
<accession>A0ABV4TBX5</accession>
<feature type="transmembrane region" description="Helical" evidence="1">
    <location>
        <begin position="40"/>
        <end position="61"/>
    </location>
</feature>
<evidence type="ECO:0000256" key="1">
    <source>
        <dbReference type="SAM" id="Phobius"/>
    </source>
</evidence>
<evidence type="ECO:0008006" key="4">
    <source>
        <dbReference type="Google" id="ProtNLM"/>
    </source>
</evidence>
<dbReference type="Proteomes" id="UP001574169">
    <property type="component" value="Unassembled WGS sequence"/>
</dbReference>
<keyword evidence="1" id="KW-0812">Transmembrane</keyword>
<dbReference type="RefSeq" id="WP_373405526.1">
    <property type="nucleotide sequence ID" value="NZ_JBCFQL010000003.1"/>
</dbReference>
<reference evidence="2 3" key="1">
    <citation type="submission" date="2024-04" db="EMBL/GenBank/DDBJ databases">
        <title>New Clade of Flavobacterium.</title>
        <authorList>
            <person name="Matos L."/>
            <person name="Proenca D.N."/>
            <person name="Fransisco R.M."/>
            <person name="Chung A.P."/>
            <person name="Maccario L."/>
            <person name="Sorensen S.J."/>
            <person name="Morais P.V."/>
        </authorList>
    </citation>
    <scope>NUCLEOTIDE SEQUENCE [LARGE SCALE GENOMIC DNA]</scope>
    <source>
        <strain evidence="2 3">FZUC8N2.13</strain>
    </source>
</reference>
<keyword evidence="1" id="KW-1133">Transmembrane helix</keyword>
<sequence length="202" mass="23382">MPKRIFSLFSYVFHPVFIPIYATLFYLFLNQSYTLNKEKYLVLLQVSIITFLIPVLFFFLLRLTGKISSVMAHELSERKIPLVIQCFLLILLVRKSITIERYPELHFFLLGALFSTLIALILLFVRKKASLHMIGISALTLFVFGLSLHNHTQNTLWIVFLVLMNGFVASSRLVMKAHTPKELIIGVFLGSLPQILFLYLWL</sequence>
<feature type="transmembrane region" description="Helical" evidence="1">
    <location>
        <begin position="182"/>
        <end position="201"/>
    </location>
</feature>
<protein>
    <recommendedName>
        <fullName evidence="4">Transmembrane protein</fullName>
    </recommendedName>
</protein>
<proteinExistence type="predicted"/>
<feature type="transmembrane region" description="Helical" evidence="1">
    <location>
        <begin position="105"/>
        <end position="124"/>
    </location>
</feature>
<evidence type="ECO:0000313" key="2">
    <source>
        <dbReference type="EMBL" id="MFA9190519.1"/>
    </source>
</evidence>
<feature type="transmembrane region" description="Helical" evidence="1">
    <location>
        <begin position="7"/>
        <end position="28"/>
    </location>
</feature>
<organism evidence="2 3">
    <name type="scientific">Flavobacterium zubiriense</name>
    <dbReference type="NCBI Taxonomy" id="3138075"/>
    <lineage>
        <taxon>Bacteria</taxon>
        <taxon>Pseudomonadati</taxon>
        <taxon>Bacteroidota</taxon>
        <taxon>Flavobacteriia</taxon>
        <taxon>Flavobacteriales</taxon>
        <taxon>Flavobacteriaceae</taxon>
        <taxon>Flavobacterium</taxon>
    </lineage>
</organism>
<feature type="transmembrane region" description="Helical" evidence="1">
    <location>
        <begin position="131"/>
        <end position="149"/>
    </location>
</feature>
<comment type="caution">
    <text evidence="2">The sequence shown here is derived from an EMBL/GenBank/DDBJ whole genome shotgun (WGS) entry which is preliminary data.</text>
</comment>
<feature type="transmembrane region" description="Helical" evidence="1">
    <location>
        <begin position="155"/>
        <end position="175"/>
    </location>
</feature>
<name>A0ABV4TBX5_9FLAO</name>
<evidence type="ECO:0000313" key="3">
    <source>
        <dbReference type="Proteomes" id="UP001574169"/>
    </source>
</evidence>
<keyword evidence="3" id="KW-1185">Reference proteome</keyword>